<dbReference type="PROSITE" id="PS50850">
    <property type="entry name" value="MFS"/>
    <property type="match status" value="1"/>
</dbReference>
<evidence type="ECO:0000256" key="4">
    <source>
        <dbReference type="ARBA" id="ARBA00022692"/>
    </source>
</evidence>
<dbReference type="Pfam" id="PF07690">
    <property type="entry name" value="MFS_1"/>
    <property type="match status" value="1"/>
</dbReference>
<keyword evidence="5 7" id="KW-1133">Transmembrane helix</keyword>
<evidence type="ECO:0000256" key="5">
    <source>
        <dbReference type="ARBA" id="ARBA00022989"/>
    </source>
</evidence>
<dbReference type="Proteomes" id="UP000573729">
    <property type="component" value="Unassembled WGS sequence"/>
</dbReference>
<evidence type="ECO:0000256" key="3">
    <source>
        <dbReference type="ARBA" id="ARBA00022475"/>
    </source>
</evidence>
<dbReference type="AlphaFoldDB" id="A0A7W7FHM2"/>
<comment type="subcellular location">
    <subcellularLocation>
        <location evidence="1">Cell membrane</location>
        <topology evidence="1">Multi-pass membrane protein</topology>
    </subcellularLocation>
</comment>
<organism evidence="9 10">
    <name type="scientific">Microbacterium marinum</name>
    <dbReference type="NCBI Taxonomy" id="421115"/>
    <lineage>
        <taxon>Bacteria</taxon>
        <taxon>Bacillati</taxon>
        <taxon>Actinomycetota</taxon>
        <taxon>Actinomycetes</taxon>
        <taxon>Micrococcales</taxon>
        <taxon>Microbacteriaceae</taxon>
        <taxon>Microbacterium</taxon>
    </lineage>
</organism>
<evidence type="ECO:0000313" key="10">
    <source>
        <dbReference type="Proteomes" id="UP000573729"/>
    </source>
</evidence>
<sequence length="410" mass="41701">MPSAIPLEVRRARIAVSALFLTNGALFANIVPRLPEIKETLGVDTAVYGLLLAAWPLGSFLLGLLAAPLMRRFGSAPVAAVGTVLIAIALLCAGFAPTAILFAVPMFLGGALDAIVDVGQNTHGLEVQRRFGRSIINSLHAIWSVGAVLGGAMAAGAIALSVPVPVHLAIAGAVFSASALTAWRFCLPRTGEQSLDDTAGAAPVVPAVRPGIRTIALLAALVVIAIAGAMVEDLGSSWSTLYLSDSLGAIGAIAATGYIALIGAQFVGRMLGDRFTDRFGAVAVARAGGILIALGLGLALAFPTVPGTIIGLAAAGFGSATIVPAAMHAADEMPGLRAGSGLTFLAWLMRLGFLFAPPAVGLLAEQTDLRTALIVYPIAGAIVVLLAFTLRPRRTAASGTAHGDEERSRG</sequence>
<feature type="transmembrane region" description="Helical" evidence="7">
    <location>
        <begin position="12"/>
        <end position="31"/>
    </location>
</feature>
<evidence type="ECO:0000256" key="2">
    <source>
        <dbReference type="ARBA" id="ARBA00022448"/>
    </source>
</evidence>
<feature type="transmembrane region" description="Helical" evidence="7">
    <location>
        <begin position="342"/>
        <end position="363"/>
    </location>
</feature>
<keyword evidence="10" id="KW-1185">Reference proteome</keyword>
<dbReference type="InterPro" id="IPR036259">
    <property type="entry name" value="MFS_trans_sf"/>
</dbReference>
<dbReference type="GO" id="GO:0005886">
    <property type="term" value="C:plasma membrane"/>
    <property type="evidence" value="ECO:0007669"/>
    <property type="project" value="UniProtKB-SubCell"/>
</dbReference>
<dbReference type="Gene3D" id="1.20.1250.20">
    <property type="entry name" value="MFS general substrate transporter like domains"/>
    <property type="match status" value="2"/>
</dbReference>
<feature type="transmembrane region" description="Helical" evidence="7">
    <location>
        <begin position="308"/>
        <end position="330"/>
    </location>
</feature>
<comment type="caution">
    <text evidence="9">The sequence shown here is derived from an EMBL/GenBank/DDBJ whole genome shotgun (WGS) entry which is preliminary data.</text>
</comment>
<dbReference type="InterPro" id="IPR010290">
    <property type="entry name" value="TM_effector"/>
</dbReference>
<feature type="domain" description="Major facilitator superfamily (MFS) profile" evidence="8">
    <location>
        <begin position="12"/>
        <end position="395"/>
    </location>
</feature>
<feature type="transmembrane region" description="Helical" evidence="7">
    <location>
        <begin position="140"/>
        <end position="160"/>
    </location>
</feature>
<dbReference type="CDD" id="cd17393">
    <property type="entry name" value="MFS_MosC_like"/>
    <property type="match status" value="1"/>
</dbReference>
<feature type="transmembrane region" description="Helical" evidence="7">
    <location>
        <begin position="214"/>
        <end position="231"/>
    </location>
</feature>
<feature type="transmembrane region" description="Helical" evidence="7">
    <location>
        <begin position="46"/>
        <end position="66"/>
    </location>
</feature>
<dbReference type="PANTHER" id="PTHR23514:SF13">
    <property type="entry name" value="INNER MEMBRANE PROTEIN YBJJ"/>
    <property type="match status" value="1"/>
</dbReference>
<reference evidence="9 10" key="1">
    <citation type="submission" date="2020-08" db="EMBL/GenBank/DDBJ databases">
        <title>Sequencing the genomes of 1000 actinobacteria strains.</title>
        <authorList>
            <person name="Klenk H.-P."/>
        </authorList>
    </citation>
    <scope>NUCLEOTIDE SEQUENCE [LARGE SCALE GENOMIC DNA]</scope>
    <source>
        <strain evidence="9 10">DSM 24947</strain>
    </source>
</reference>
<feature type="transmembrane region" description="Helical" evidence="7">
    <location>
        <begin position="102"/>
        <end position="119"/>
    </location>
</feature>
<dbReference type="PANTHER" id="PTHR23514">
    <property type="entry name" value="BYPASS OF STOP CODON PROTEIN 6"/>
    <property type="match status" value="1"/>
</dbReference>
<feature type="transmembrane region" description="Helical" evidence="7">
    <location>
        <begin position="279"/>
        <end position="302"/>
    </location>
</feature>
<protein>
    <submittedName>
        <fullName evidence="9">MFS family permease</fullName>
    </submittedName>
</protein>
<dbReference type="RefSeq" id="WP_184216205.1">
    <property type="nucleotide sequence ID" value="NZ_JACHMD010000001.1"/>
</dbReference>
<evidence type="ECO:0000256" key="1">
    <source>
        <dbReference type="ARBA" id="ARBA00004651"/>
    </source>
</evidence>
<proteinExistence type="predicted"/>
<dbReference type="EMBL" id="JACHMD010000001">
    <property type="protein sequence ID" value="MBB4666531.1"/>
    <property type="molecule type" value="Genomic_DNA"/>
</dbReference>
<dbReference type="SUPFAM" id="SSF103473">
    <property type="entry name" value="MFS general substrate transporter"/>
    <property type="match status" value="1"/>
</dbReference>
<gene>
    <name evidence="9" type="ORF">BKA24_001240</name>
</gene>
<evidence type="ECO:0000256" key="7">
    <source>
        <dbReference type="SAM" id="Phobius"/>
    </source>
</evidence>
<dbReference type="InterPro" id="IPR011701">
    <property type="entry name" value="MFS"/>
</dbReference>
<feature type="transmembrane region" description="Helical" evidence="7">
    <location>
        <begin position="369"/>
        <end position="390"/>
    </location>
</feature>
<keyword evidence="6 7" id="KW-0472">Membrane</keyword>
<evidence type="ECO:0000259" key="8">
    <source>
        <dbReference type="PROSITE" id="PS50850"/>
    </source>
</evidence>
<dbReference type="Pfam" id="PF05977">
    <property type="entry name" value="MFS_3"/>
    <property type="match status" value="1"/>
</dbReference>
<dbReference type="InterPro" id="IPR051788">
    <property type="entry name" value="MFS_Transporter"/>
</dbReference>
<feature type="transmembrane region" description="Helical" evidence="7">
    <location>
        <begin position="246"/>
        <end position="267"/>
    </location>
</feature>
<dbReference type="GO" id="GO:0022857">
    <property type="term" value="F:transmembrane transporter activity"/>
    <property type="evidence" value="ECO:0007669"/>
    <property type="project" value="InterPro"/>
</dbReference>
<name>A0A7W7FHM2_9MICO</name>
<keyword evidence="3" id="KW-1003">Cell membrane</keyword>
<keyword evidence="4 7" id="KW-0812">Transmembrane</keyword>
<dbReference type="InterPro" id="IPR020846">
    <property type="entry name" value="MFS_dom"/>
</dbReference>
<accession>A0A7W7FHM2</accession>
<evidence type="ECO:0000313" key="9">
    <source>
        <dbReference type="EMBL" id="MBB4666531.1"/>
    </source>
</evidence>
<evidence type="ECO:0000256" key="6">
    <source>
        <dbReference type="ARBA" id="ARBA00023136"/>
    </source>
</evidence>
<keyword evidence="2" id="KW-0813">Transport</keyword>
<feature type="transmembrane region" description="Helical" evidence="7">
    <location>
        <begin position="166"/>
        <end position="186"/>
    </location>
</feature>
<feature type="transmembrane region" description="Helical" evidence="7">
    <location>
        <begin position="78"/>
        <end position="96"/>
    </location>
</feature>